<name>A0A1J6JXU2_NICAT</name>
<organism evidence="2 3">
    <name type="scientific">Nicotiana attenuata</name>
    <name type="common">Coyote tobacco</name>
    <dbReference type="NCBI Taxonomy" id="49451"/>
    <lineage>
        <taxon>Eukaryota</taxon>
        <taxon>Viridiplantae</taxon>
        <taxon>Streptophyta</taxon>
        <taxon>Embryophyta</taxon>
        <taxon>Tracheophyta</taxon>
        <taxon>Spermatophyta</taxon>
        <taxon>Magnoliopsida</taxon>
        <taxon>eudicotyledons</taxon>
        <taxon>Gunneridae</taxon>
        <taxon>Pentapetalae</taxon>
        <taxon>asterids</taxon>
        <taxon>lamiids</taxon>
        <taxon>Solanales</taxon>
        <taxon>Solanaceae</taxon>
        <taxon>Nicotianoideae</taxon>
        <taxon>Nicotianeae</taxon>
        <taxon>Nicotiana</taxon>
    </lineage>
</organism>
<dbReference type="Proteomes" id="UP000187609">
    <property type="component" value="Unassembled WGS sequence"/>
</dbReference>
<feature type="signal peptide" evidence="1">
    <location>
        <begin position="1"/>
        <end position="19"/>
    </location>
</feature>
<dbReference type="AlphaFoldDB" id="A0A1J6JXU2"/>
<dbReference type="EMBL" id="MJEQ01004464">
    <property type="protein sequence ID" value="OIT21268.1"/>
    <property type="molecule type" value="Genomic_DNA"/>
</dbReference>
<feature type="chain" id="PRO_5013131581" description="Root meristem growth factor 8" evidence="1">
    <location>
        <begin position="20"/>
        <end position="147"/>
    </location>
</feature>
<keyword evidence="3" id="KW-1185">Reference proteome</keyword>
<protein>
    <recommendedName>
        <fullName evidence="4">Root meristem growth factor 8</fullName>
    </recommendedName>
</protein>
<evidence type="ECO:0000256" key="1">
    <source>
        <dbReference type="SAM" id="SignalP"/>
    </source>
</evidence>
<proteinExistence type="predicted"/>
<reference evidence="2" key="1">
    <citation type="submission" date="2016-11" db="EMBL/GenBank/DDBJ databases">
        <title>The genome of Nicotiana attenuata.</title>
        <authorList>
            <person name="Xu S."/>
            <person name="Brockmoeller T."/>
            <person name="Gaquerel E."/>
            <person name="Navarro A."/>
            <person name="Kuhl H."/>
            <person name="Gase K."/>
            <person name="Ling Z."/>
            <person name="Zhou W."/>
            <person name="Kreitzer C."/>
            <person name="Stanke M."/>
            <person name="Tang H."/>
            <person name="Lyons E."/>
            <person name="Pandey P."/>
            <person name="Pandey S.P."/>
            <person name="Timmermann B."/>
            <person name="Baldwin I.T."/>
        </authorList>
    </citation>
    <scope>NUCLEOTIDE SEQUENCE [LARGE SCALE GENOMIC DNA]</scope>
    <source>
        <strain evidence="2">UT</strain>
    </source>
</reference>
<dbReference type="InterPro" id="IPR053313">
    <property type="entry name" value="RGF"/>
</dbReference>
<evidence type="ECO:0000313" key="3">
    <source>
        <dbReference type="Proteomes" id="UP000187609"/>
    </source>
</evidence>
<comment type="caution">
    <text evidence="2">The sequence shown here is derived from an EMBL/GenBank/DDBJ whole genome shotgun (WGS) entry which is preliminary data.</text>
</comment>
<dbReference type="Gramene" id="OIT21268">
    <property type="protein sequence ID" value="OIT21268"/>
    <property type="gene ID" value="A4A49_35039"/>
</dbReference>
<gene>
    <name evidence="2" type="ORF">A4A49_35039</name>
</gene>
<evidence type="ECO:0000313" key="2">
    <source>
        <dbReference type="EMBL" id="OIT21268.1"/>
    </source>
</evidence>
<dbReference type="PANTHER" id="PTHR34961">
    <property type="entry name" value="TRANSMEMBRANE PROTEIN"/>
    <property type="match status" value="1"/>
</dbReference>
<evidence type="ECO:0008006" key="4">
    <source>
        <dbReference type="Google" id="ProtNLM"/>
    </source>
</evidence>
<sequence>MSKFLVYLLVCLSLHACSARPLATTTDEENRIQDVTFLTRDTYETEGRITSENNGSGNDAKLMWKKRSSVSRKEDGEEIKGNKVMTIQEGAQVKMLRRQSRLILETPPLAQHEEEAVNSIEKDPVEDVVVMDYAQPHRKPPIHNTKH</sequence>
<dbReference type="OrthoDB" id="1911637at2759"/>
<keyword evidence="1" id="KW-0732">Signal</keyword>
<dbReference type="PANTHER" id="PTHR34961:SF7">
    <property type="entry name" value="TRANSMEMBRANE PROTEIN"/>
    <property type="match status" value="1"/>
</dbReference>
<dbReference type="OMA" id="ISLHACS"/>
<dbReference type="KEGG" id="nau:109219140"/>
<accession>A0A1J6JXU2</accession>